<feature type="compositionally biased region" description="Basic and acidic residues" evidence="2">
    <location>
        <begin position="780"/>
        <end position="799"/>
    </location>
</feature>
<dbReference type="InterPro" id="IPR043128">
    <property type="entry name" value="Rev_trsase/Diguanyl_cyclase"/>
</dbReference>
<keyword evidence="5" id="KW-1185">Reference proteome</keyword>
<dbReference type="InterPro" id="IPR036397">
    <property type="entry name" value="RNaseH_sf"/>
</dbReference>
<proteinExistence type="predicted"/>
<feature type="compositionally biased region" description="Polar residues" evidence="2">
    <location>
        <begin position="1160"/>
        <end position="1174"/>
    </location>
</feature>
<evidence type="ECO:0000256" key="2">
    <source>
        <dbReference type="SAM" id="MobiDB-lite"/>
    </source>
</evidence>
<protein>
    <submittedName>
        <fullName evidence="4">Unnamed protein product</fullName>
    </submittedName>
</protein>
<gene>
    <name evidence="4" type="ORF">Pfra01_002210000</name>
</gene>
<sequence>MLAATVTTARNGRAWVPAINSSDKPTKLPNKKELGTWIPVDNDMEIIAMNGELMTERVGQWLDTLGDGETPLDDESDIHVGDEEPSTRVLITMLLRVYPPIMLKRRRQAQMEDHIIEENVAKMLGAGVIEEGSGAWGFPVVLVRKKDGEVRFCFIYRAHNKVTKKDVYPLPRIDETLEAFGGALLLSTLDLRAGYWQTPDDREKTAFTTKKGLYRRYRGVHTRGFERHVIELANVLERLAQAGLTLKLKKCMFTAKSMEYLGHELSSEGVRPLQRLVAALQEFPRPADAVEAKRFVHLAGYYRRFVDGIGITKLLRKDAEWEWAEAQEVAFEKVKSVLTTKPLLIYPNFSLPFQLVTDASQVGLGACLTQDHGDGWKPVTFASKVNNVAESNYGITELECLAVMWAIKPSDRTYAEDAHDANDRNSDRAMAATAVGVQSEQGVVVPADTMVESMAANLKTYSQKRPNGDASEARQADEDGKTMALPLSTGGDVQREELSRHVDDDGHVAQESPLYTDVDGHKGINGSVVASGEAVAGGEPNGQGAAPAATAAVANTAGTKWRVRRRVVTAEATRPLIRAAKRRADELRQQEAEAVTIQKCHGGMQASAERVLRRDEGGEEPEAMVTATNADSDVNTDGNKRANHRVTATGEASAAVSTTVTTAAPHEPQQQATMRGDTMATEAAPGSTMATAGSTAADGPEATTSVAPTTVKPSSVAAKRPQLDGGEEREVESGRERGSQPRNSGDVRDSSDRPGSVHDGEALIDEQRRGVDDGDQQQGVREERERRREAEPTLQRTDGEIMNEQKKSRLVQHMLEEGEHRGMEVAESFGLATIKTSEGCRVILPPALWSTVLKECHDSVWAWHLRAPRGDVGDRWALDVAGPLPTTDDGERYVIAAVEYVTRYVVAVTVKRHTAEKVAAFLMRNIVLKFGAFREVLTGGGPELTGKAIEQLVGMLQAQQINPVPYSPQMVGFVERFHRTWKDCIATYMNDEPQRDWDVWVDFAVYAYTSGQHSTVVLSPNELMMGRRLKSPNDLLRRASATEAGKLTSYHRRLLVAMTTTLLMKAAADIEEQLEYEGEFQRQTNEEASREVAGTEAAPVRAAAGARPTKRARRSVASESGDGRQDEVVELRRRQRRNAAGQYVLAFERQSRGRLKLEKSCNSGHSANDPITSNDGGGRWRRACGGGRHQRRAHDGDSEDDDGDVRTAGPEAWHNDDGDDGRHRGGLGAGDEDEGPRGSGQAGEELHEEVGTNVLGDDLC</sequence>
<feature type="compositionally biased region" description="Polar residues" evidence="2">
    <location>
        <begin position="702"/>
        <end position="713"/>
    </location>
</feature>
<feature type="compositionally biased region" description="Basic and acidic residues" evidence="2">
    <location>
        <begin position="471"/>
        <end position="481"/>
    </location>
</feature>
<dbReference type="AlphaFoldDB" id="A0A9W7D1A4"/>
<dbReference type="Gene3D" id="3.10.10.10">
    <property type="entry name" value="HIV Type 1 Reverse Transcriptase, subunit A, domain 1"/>
    <property type="match status" value="1"/>
</dbReference>
<evidence type="ECO:0000259" key="3">
    <source>
        <dbReference type="PROSITE" id="PS50994"/>
    </source>
</evidence>
<dbReference type="Gene3D" id="3.30.70.270">
    <property type="match status" value="3"/>
</dbReference>
<keyword evidence="1" id="KW-0511">Multifunctional enzyme</keyword>
<feature type="region of interest" description="Disordered" evidence="2">
    <location>
        <begin position="613"/>
        <end position="799"/>
    </location>
</feature>
<dbReference type="InterPro" id="IPR050951">
    <property type="entry name" value="Retrovirus_Pol_polyprotein"/>
</dbReference>
<dbReference type="SUPFAM" id="SSF53098">
    <property type="entry name" value="Ribonuclease H-like"/>
    <property type="match status" value="1"/>
</dbReference>
<evidence type="ECO:0000313" key="4">
    <source>
        <dbReference type="EMBL" id="GMF53437.1"/>
    </source>
</evidence>
<accession>A0A9W7D1A4</accession>
<dbReference type="EMBL" id="BSXT01003278">
    <property type="protein sequence ID" value="GMF53437.1"/>
    <property type="molecule type" value="Genomic_DNA"/>
</dbReference>
<feature type="region of interest" description="Disordered" evidence="2">
    <location>
        <begin position="460"/>
        <end position="492"/>
    </location>
</feature>
<dbReference type="CDD" id="cd01647">
    <property type="entry name" value="RT_LTR"/>
    <property type="match status" value="1"/>
</dbReference>
<feature type="compositionally biased region" description="Basic and acidic residues" evidence="2">
    <location>
        <begin position="1213"/>
        <end position="1223"/>
    </location>
</feature>
<dbReference type="OrthoDB" id="1936587at2759"/>
<feature type="region of interest" description="Disordered" evidence="2">
    <location>
        <begin position="1078"/>
        <end position="1130"/>
    </location>
</feature>
<feature type="compositionally biased region" description="Polar residues" evidence="2">
    <location>
        <begin position="626"/>
        <end position="637"/>
    </location>
</feature>
<feature type="compositionally biased region" description="Basic and acidic residues" evidence="2">
    <location>
        <begin position="726"/>
        <end position="772"/>
    </location>
</feature>
<dbReference type="SUPFAM" id="SSF56672">
    <property type="entry name" value="DNA/RNA polymerases"/>
    <property type="match status" value="1"/>
</dbReference>
<dbReference type="Pfam" id="PF17919">
    <property type="entry name" value="RT_RNaseH_2"/>
    <property type="match status" value="1"/>
</dbReference>
<dbReference type="InterPro" id="IPR041577">
    <property type="entry name" value="RT_RNaseH_2"/>
</dbReference>
<dbReference type="Gene3D" id="3.30.420.10">
    <property type="entry name" value="Ribonuclease H-like superfamily/Ribonuclease H"/>
    <property type="match status" value="1"/>
</dbReference>
<dbReference type="PROSITE" id="PS50994">
    <property type="entry name" value="INTEGRASE"/>
    <property type="match status" value="1"/>
</dbReference>
<dbReference type="GO" id="GO:0003676">
    <property type="term" value="F:nucleic acid binding"/>
    <property type="evidence" value="ECO:0007669"/>
    <property type="project" value="InterPro"/>
</dbReference>
<dbReference type="InterPro" id="IPR012337">
    <property type="entry name" value="RNaseH-like_sf"/>
</dbReference>
<dbReference type="GO" id="GO:0003824">
    <property type="term" value="F:catalytic activity"/>
    <property type="evidence" value="ECO:0007669"/>
    <property type="project" value="UniProtKB-KW"/>
</dbReference>
<name>A0A9W7D1A4_9STRA</name>
<dbReference type="PANTHER" id="PTHR37984:SF5">
    <property type="entry name" value="PROTEIN NYNRIN-LIKE"/>
    <property type="match status" value="1"/>
</dbReference>
<organism evidence="4 5">
    <name type="scientific">Phytophthora fragariaefolia</name>
    <dbReference type="NCBI Taxonomy" id="1490495"/>
    <lineage>
        <taxon>Eukaryota</taxon>
        <taxon>Sar</taxon>
        <taxon>Stramenopiles</taxon>
        <taxon>Oomycota</taxon>
        <taxon>Peronosporomycetes</taxon>
        <taxon>Peronosporales</taxon>
        <taxon>Peronosporaceae</taxon>
        <taxon>Phytophthora</taxon>
    </lineage>
</organism>
<dbReference type="GO" id="GO:0015074">
    <property type="term" value="P:DNA integration"/>
    <property type="evidence" value="ECO:0007669"/>
    <property type="project" value="InterPro"/>
</dbReference>
<feature type="compositionally biased region" description="Low complexity" evidence="2">
    <location>
        <begin position="1092"/>
        <end position="1107"/>
    </location>
</feature>
<dbReference type="InterPro" id="IPR043502">
    <property type="entry name" value="DNA/RNA_pol_sf"/>
</dbReference>
<dbReference type="PANTHER" id="PTHR37984">
    <property type="entry name" value="PROTEIN CBG26694"/>
    <property type="match status" value="1"/>
</dbReference>
<feature type="region of interest" description="Disordered" evidence="2">
    <location>
        <begin position="1157"/>
        <end position="1260"/>
    </location>
</feature>
<dbReference type="InterPro" id="IPR001584">
    <property type="entry name" value="Integrase_cat-core"/>
</dbReference>
<feature type="domain" description="Integrase catalytic" evidence="3">
    <location>
        <begin position="864"/>
        <end position="1028"/>
    </location>
</feature>
<dbReference type="Proteomes" id="UP001165121">
    <property type="component" value="Unassembled WGS sequence"/>
</dbReference>
<evidence type="ECO:0000256" key="1">
    <source>
        <dbReference type="ARBA" id="ARBA00023268"/>
    </source>
</evidence>
<reference evidence="4" key="1">
    <citation type="submission" date="2023-04" db="EMBL/GenBank/DDBJ databases">
        <title>Phytophthora fragariaefolia NBRC 109709.</title>
        <authorList>
            <person name="Ichikawa N."/>
            <person name="Sato H."/>
            <person name="Tonouchi N."/>
        </authorList>
    </citation>
    <scope>NUCLEOTIDE SEQUENCE</scope>
    <source>
        <strain evidence="4">NBRC 109709</strain>
    </source>
</reference>
<feature type="compositionally biased region" description="Low complexity" evidence="2">
    <location>
        <begin position="646"/>
        <end position="664"/>
    </location>
</feature>
<evidence type="ECO:0000313" key="5">
    <source>
        <dbReference type="Proteomes" id="UP001165121"/>
    </source>
</evidence>
<comment type="caution">
    <text evidence="4">The sequence shown here is derived from an EMBL/GenBank/DDBJ whole genome shotgun (WGS) entry which is preliminary data.</text>
</comment>
<feature type="compositionally biased region" description="Low complexity" evidence="2">
    <location>
        <begin position="683"/>
        <end position="697"/>
    </location>
</feature>
<feature type="compositionally biased region" description="Basic and acidic residues" evidence="2">
    <location>
        <begin position="1121"/>
        <end position="1130"/>
    </location>
</feature>